<dbReference type="OrthoDB" id="7930430at2759"/>
<dbReference type="Pfam" id="PF00096">
    <property type="entry name" value="zf-C2H2"/>
    <property type="match status" value="3"/>
</dbReference>
<name>A0A0R3TBC9_RODNA</name>
<reference evidence="12" key="1">
    <citation type="submission" date="2017-02" db="UniProtKB">
        <authorList>
            <consortium name="WormBaseParasite"/>
        </authorList>
    </citation>
    <scope>IDENTIFICATION</scope>
</reference>
<feature type="domain" description="C2H2-type" evidence="9">
    <location>
        <begin position="119"/>
        <end position="147"/>
    </location>
</feature>
<dbReference type="Gene3D" id="3.30.160.60">
    <property type="entry name" value="Classic Zinc Finger"/>
    <property type="match status" value="3"/>
</dbReference>
<reference evidence="10 11" key="2">
    <citation type="submission" date="2018-11" db="EMBL/GenBank/DDBJ databases">
        <authorList>
            <consortium name="Pathogen Informatics"/>
        </authorList>
    </citation>
    <scope>NUCLEOTIDE SEQUENCE [LARGE SCALE GENOMIC DNA]</scope>
</reference>
<evidence type="ECO:0000256" key="3">
    <source>
        <dbReference type="ARBA" id="ARBA00022737"/>
    </source>
</evidence>
<dbReference type="EMBL" id="UZAE01003017">
    <property type="protein sequence ID" value="VDO00226.1"/>
    <property type="molecule type" value="Genomic_DNA"/>
</dbReference>
<keyword evidence="5" id="KW-0862">Zinc</keyword>
<dbReference type="PROSITE" id="PS00028">
    <property type="entry name" value="ZINC_FINGER_C2H2_1"/>
    <property type="match status" value="5"/>
</dbReference>
<feature type="region of interest" description="Disordered" evidence="8">
    <location>
        <begin position="85"/>
        <end position="118"/>
    </location>
</feature>
<dbReference type="STRING" id="102285.A0A0R3TBC9"/>
<evidence type="ECO:0000313" key="11">
    <source>
        <dbReference type="Proteomes" id="UP000278807"/>
    </source>
</evidence>
<evidence type="ECO:0000259" key="9">
    <source>
        <dbReference type="PROSITE" id="PS50157"/>
    </source>
</evidence>
<dbReference type="SMART" id="SM00355">
    <property type="entry name" value="ZnF_C2H2"/>
    <property type="match status" value="5"/>
</dbReference>
<dbReference type="Proteomes" id="UP000278807">
    <property type="component" value="Unassembled WGS sequence"/>
</dbReference>
<evidence type="ECO:0000256" key="8">
    <source>
        <dbReference type="SAM" id="MobiDB-lite"/>
    </source>
</evidence>
<dbReference type="PANTHER" id="PTHR24376">
    <property type="entry name" value="ZINC FINGER PROTEIN"/>
    <property type="match status" value="1"/>
</dbReference>
<dbReference type="InterPro" id="IPR036236">
    <property type="entry name" value="Znf_C2H2_sf"/>
</dbReference>
<feature type="domain" description="C2H2-type" evidence="9">
    <location>
        <begin position="61"/>
        <end position="89"/>
    </location>
</feature>
<accession>A0A0R3TBC9</accession>
<dbReference type="PROSITE" id="PS50157">
    <property type="entry name" value="ZINC_FINGER_C2H2_2"/>
    <property type="match status" value="5"/>
</dbReference>
<evidence type="ECO:0000256" key="6">
    <source>
        <dbReference type="ARBA" id="ARBA00023242"/>
    </source>
</evidence>
<feature type="domain" description="C2H2-type" evidence="9">
    <location>
        <begin position="32"/>
        <end position="60"/>
    </location>
</feature>
<protein>
    <submittedName>
        <fullName evidence="12">Zinc finger protein</fullName>
    </submittedName>
</protein>
<dbReference type="SUPFAM" id="SSF57667">
    <property type="entry name" value="beta-beta-alpha zinc fingers"/>
    <property type="match status" value="3"/>
</dbReference>
<feature type="domain" description="C2H2-type" evidence="9">
    <location>
        <begin position="176"/>
        <end position="204"/>
    </location>
</feature>
<organism evidence="12">
    <name type="scientific">Rodentolepis nana</name>
    <name type="common">Dwarf tapeworm</name>
    <name type="synonym">Hymenolepis nana</name>
    <dbReference type="NCBI Taxonomy" id="102285"/>
    <lineage>
        <taxon>Eukaryota</taxon>
        <taxon>Metazoa</taxon>
        <taxon>Spiralia</taxon>
        <taxon>Lophotrochozoa</taxon>
        <taxon>Platyhelminthes</taxon>
        <taxon>Cestoda</taxon>
        <taxon>Eucestoda</taxon>
        <taxon>Cyclophyllidea</taxon>
        <taxon>Hymenolepididae</taxon>
        <taxon>Rodentolepis</taxon>
    </lineage>
</organism>
<keyword evidence="3" id="KW-0677">Repeat</keyword>
<keyword evidence="6" id="KW-0539">Nucleus</keyword>
<evidence type="ECO:0000313" key="10">
    <source>
        <dbReference type="EMBL" id="VDO00226.1"/>
    </source>
</evidence>
<evidence type="ECO:0000256" key="5">
    <source>
        <dbReference type="ARBA" id="ARBA00022833"/>
    </source>
</evidence>
<dbReference type="PANTHER" id="PTHR24376:SF235">
    <property type="entry name" value="C2H2-TYPE DOMAIN-CONTAINING PROTEIN"/>
    <property type="match status" value="1"/>
</dbReference>
<comment type="subcellular location">
    <subcellularLocation>
        <location evidence="1">Nucleus</location>
    </subcellularLocation>
</comment>
<feature type="domain" description="C2H2-type" evidence="9">
    <location>
        <begin position="147"/>
        <end position="175"/>
    </location>
</feature>
<sequence>MESHAKEHNACKEEASDPQVLDLSIKVEEVRLECSRCKMTFSCSRLLREHLFSVHKLPEPHRCDECGAYFASKWSLNGHIRNLHPKQPTTRCDQSAEMNPDKPSLQSHKRGSDDKMKKYQCPSCTKSFANKSNLTAHVDQIHLQKKHKCGICGRHYTSKAYLKKHIKEVHSDRKIFHCPQCEKFFSSRRTRNKHYLAAHEKSNRIPVLFVLGDLPQKLIAITICVLYIRPQTRPNMPEYKVLNQQILLIYFNFFSCKTILEKITVSMADSFLNFGLVVKTTRVCLDCHKLANTDHFRVYSESRH</sequence>
<dbReference type="InterPro" id="IPR013087">
    <property type="entry name" value="Znf_C2H2_type"/>
</dbReference>
<feature type="compositionally biased region" description="Polar residues" evidence="8">
    <location>
        <begin position="87"/>
        <end position="97"/>
    </location>
</feature>
<dbReference type="AlphaFoldDB" id="A0A0R3TBC9"/>
<dbReference type="WBParaSite" id="HNAJ_0000436801-mRNA-1">
    <property type="protein sequence ID" value="HNAJ_0000436801-mRNA-1"/>
    <property type="gene ID" value="HNAJ_0000436801"/>
</dbReference>
<dbReference type="GO" id="GO:0005634">
    <property type="term" value="C:nucleus"/>
    <property type="evidence" value="ECO:0007669"/>
    <property type="project" value="UniProtKB-SubCell"/>
</dbReference>
<gene>
    <name evidence="10" type="ORF">HNAJ_LOCUS4366</name>
</gene>
<evidence type="ECO:0000256" key="2">
    <source>
        <dbReference type="ARBA" id="ARBA00022723"/>
    </source>
</evidence>
<evidence type="ECO:0000256" key="4">
    <source>
        <dbReference type="ARBA" id="ARBA00022771"/>
    </source>
</evidence>
<evidence type="ECO:0000256" key="7">
    <source>
        <dbReference type="PROSITE-ProRule" id="PRU00042"/>
    </source>
</evidence>
<keyword evidence="4 7" id="KW-0863">Zinc-finger</keyword>
<dbReference type="GO" id="GO:0008270">
    <property type="term" value="F:zinc ion binding"/>
    <property type="evidence" value="ECO:0007669"/>
    <property type="project" value="UniProtKB-KW"/>
</dbReference>
<keyword evidence="2" id="KW-0479">Metal-binding</keyword>
<evidence type="ECO:0000313" key="12">
    <source>
        <dbReference type="WBParaSite" id="HNAJ_0000436801-mRNA-1"/>
    </source>
</evidence>
<proteinExistence type="predicted"/>
<keyword evidence="11" id="KW-1185">Reference proteome</keyword>
<evidence type="ECO:0000256" key="1">
    <source>
        <dbReference type="ARBA" id="ARBA00004123"/>
    </source>
</evidence>